<name>A0A6C0CP80_9ZZZZ</name>
<evidence type="ECO:0000313" key="3">
    <source>
        <dbReference type="EMBL" id="QHT06093.1"/>
    </source>
</evidence>
<dbReference type="EMBL" id="MN739464">
    <property type="protein sequence ID" value="QHT06093.1"/>
    <property type="molecule type" value="Genomic_DNA"/>
</dbReference>
<evidence type="ECO:0000256" key="2">
    <source>
        <dbReference type="SAM" id="Phobius"/>
    </source>
</evidence>
<feature type="compositionally biased region" description="Basic residues" evidence="1">
    <location>
        <begin position="15"/>
        <end position="32"/>
    </location>
</feature>
<accession>A0A6C0CP80</accession>
<feature type="transmembrane region" description="Helical" evidence="2">
    <location>
        <begin position="155"/>
        <end position="173"/>
    </location>
</feature>
<protein>
    <submittedName>
        <fullName evidence="3">Uncharacterized protein</fullName>
    </submittedName>
</protein>
<reference evidence="3" key="1">
    <citation type="journal article" date="2020" name="Nature">
        <title>Giant virus diversity and host interactions through global metagenomics.</title>
        <authorList>
            <person name="Schulz F."/>
            <person name="Roux S."/>
            <person name="Paez-Espino D."/>
            <person name="Jungbluth S."/>
            <person name="Walsh D.A."/>
            <person name="Denef V.J."/>
            <person name="McMahon K.D."/>
            <person name="Konstantinidis K.T."/>
            <person name="Eloe-Fadrosh E.A."/>
            <person name="Kyrpides N.C."/>
            <person name="Woyke T."/>
        </authorList>
    </citation>
    <scope>NUCLEOTIDE SEQUENCE</scope>
    <source>
        <strain evidence="3">GVMAG-M-3300021425-14</strain>
    </source>
</reference>
<sequence>MALQFSEIDWDEKKNKKIGRKNNFTRKRRYNNKIKNEKVENFLNSMEGLENNDDSNLADFNPPPLPELTQQNEENPEKESEENNDDEMQPEAYNNLSNTAVNNEYYKQFIPYFTQANNSPNLHGSKDLLLEKLNYMIDMLEEQKDIKNGNTTEELILYLFLGVFVIFVVDSFARAGKYTR</sequence>
<keyword evidence="2" id="KW-0812">Transmembrane</keyword>
<keyword evidence="2" id="KW-0472">Membrane</keyword>
<keyword evidence="2" id="KW-1133">Transmembrane helix</keyword>
<feature type="region of interest" description="Disordered" evidence="1">
    <location>
        <begin position="1"/>
        <end position="91"/>
    </location>
</feature>
<feature type="compositionally biased region" description="Acidic residues" evidence="1">
    <location>
        <begin position="74"/>
        <end position="89"/>
    </location>
</feature>
<proteinExistence type="predicted"/>
<evidence type="ECO:0000256" key="1">
    <source>
        <dbReference type="SAM" id="MobiDB-lite"/>
    </source>
</evidence>
<dbReference type="AlphaFoldDB" id="A0A6C0CP80"/>
<organism evidence="3">
    <name type="scientific">viral metagenome</name>
    <dbReference type="NCBI Taxonomy" id="1070528"/>
    <lineage>
        <taxon>unclassified sequences</taxon>
        <taxon>metagenomes</taxon>
        <taxon>organismal metagenomes</taxon>
    </lineage>
</organism>